<reference evidence="1 2" key="1">
    <citation type="submission" date="2020-02" db="EMBL/GenBank/DDBJ databases">
        <authorList>
            <person name="Ferguson B K."/>
        </authorList>
    </citation>
    <scope>NUCLEOTIDE SEQUENCE [LARGE SCALE GENOMIC DNA]</scope>
</reference>
<dbReference type="AlphaFoldDB" id="A0A6H5J1K0"/>
<name>A0A6H5J1K0_9HYME</name>
<evidence type="ECO:0008006" key="3">
    <source>
        <dbReference type="Google" id="ProtNLM"/>
    </source>
</evidence>
<dbReference type="PANTHER" id="PTHR47331:SF1">
    <property type="entry name" value="GAG-LIKE PROTEIN"/>
    <property type="match status" value="1"/>
</dbReference>
<gene>
    <name evidence="1" type="ORF">TBRA_LOCUS15104</name>
</gene>
<dbReference type="Proteomes" id="UP000479190">
    <property type="component" value="Unassembled WGS sequence"/>
</dbReference>
<accession>A0A6H5J1K0</accession>
<dbReference type="Pfam" id="PF05380">
    <property type="entry name" value="Peptidase_A17"/>
    <property type="match status" value="1"/>
</dbReference>
<proteinExistence type="predicted"/>
<dbReference type="InterPro" id="IPR043502">
    <property type="entry name" value="DNA/RNA_pol_sf"/>
</dbReference>
<dbReference type="GO" id="GO:0071897">
    <property type="term" value="P:DNA biosynthetic process"/>
    <property type="evidence" value="ECO:0007669"/>
    <property type="project" value="UniProtKB-ARBA"/>
</dbReference>
<keyword evidence="2" id="KW-1185">Reference proteome</keyword>
<dbReference type="InterPro" id="IPR008042">
    <property type="entry name" value="Retrotrans_Pao"/>
</dbReference>
<dbReference type="SUPFAM" id="SSF56672">
    <property type="entry name" value="DNA/RNA polymerases"/>
    <property type="match status" value="1"/>
</dbReference>
<dbReference type="OrthoDB" id="7550037at2759"/>
<sequence length="625" mass="70785">MWSQLKLADPRFGQPGPVELLLGAGVTQRLMMTGLQRRGSLVAQNTVVGWTIWGRSCGLGDQRPNQCFATTADGSEPPWHRQLLAVLQQFWQVEDLPLIHRSSPADERCEQLFMEHHRDHSGRYVVRLPLKLDAGRLLGSSESSACASLAHLHRRMARDDTFAAAYREFMQAYIDSGHMIKLSHEEMKLKDRPVHYIPHHGIWQHGDHGPRLRVVFDASRPTSSGVSLNDVTHRGPKLQRDIWTILLRWRRHRVAFCADMKMMYRQIWIDKRDLDWQRVVWSPSSSDPIQHFRLLTVTYGTSCAPYLALRTIEQLCTDEGAQFPAATVAILRDRYVDDVLSGAPDLEAARDLRDQLIQLTNKGGFPLRKWVANDPRLLEGLNTADCLRPTWISFSAEDPVRELGIAWNPQDDSLGVAVPDVSKPRRSKREVLSALATIFDPCGWLAPTTLTVKLLIQDMWRARLGWDDELPELLAQRWRTICDGLTSIRGLVIPRWLASHSSAQDLRIHAFADASRRAMAAVTYSRCEDETGQVRLRILVAKTKLAPIRSVLVIQRERRDQPSQGWSYGLRSSPPGSCVRPATSWPLTSTRAWPGRTQGSSSTGLIQPRRSAILWSMDTSIKSKN</sequence>
<evidence type="ECO:0000313" key="2">
    <source>
        <dbReference type="Proteomes" id="UP000479190"/>
    </source>
</evidence>
<protein>
    <recommendedName>
        <fullName evidence="3">Reverse transcriptase domain-containing protein</fullName>
    </recommendedName>
</protein>
<organism evidence="1 2">
    <name type="scientific">Trichogramma brassicae</name>
    <dbReference type="NCBI Taxonomy" id="86971"/>
    <lineage>
        <taxon>Eukaryota</taxon>
        <taxon>Metazoa</taxon>
        <taxon>Ecdysozoa</taxon>
        <taxon>Arthropoda</taxon>
        <taxon>Hexapoda</taxon>
        <taxon>Insecta</taxon>
        <taxon>Pterygota</taxon>
        <taxon>Neoptera</taxon>
        <taxon>Endopterygota</taxon>
        <taxon>Hymenoptera</taxon>
        <taxon>Apocrita</taxon>
        <taxon>Proctotrupomorpha</taxon>
        <taxon>Chalcidoidea</taxon>
        <taxon>Trichogrammatidae</taxon>
        <taxon>Trichogramma</taxon>
    </lineage>
</organism>
<dbReference type="EMBL" id="CADCXV010001320">
    <property type="protein sequence ID" value="CAB0043516.1"/>
    <property type="molecule type" value="Genomic_DNA"/>
</dbReference>
<evidence type="ECO:0000313" key="1">
    <source>
        <dbReference type="EMBL" id="CAB0043516.1"/>
    </source>
</evidence>
<dbReference type="PANTHER" id="PTHR47331">
    <property type="entry name" value="PHD-TYPE DOMAIN-CONTAINING PROTEIN"/>
    <property type="match status" value="1"/>
</dbReference>